<feature type="region of interest" description="Disordered" evidence="1">
    <location>
        <begin position="134"/>
        <end position="160"/>
    </location>
</feature>
<evidence type="ECO:0000259" key="2">
    <source>
        <dbReference type="PROSITE" id="PS00463"/>
    </source>
</evidence>
<dbReference type="AlphaFoldDB" id="A0A9P6W6V5"/>
<feature type="region of interest" description="Disordered" evidence="1">
    <location>
        <begin position="232"/>
        <end position="284"/>
    </location>
</feature>
<feature type="compositionally biased region" description="Polar residues" evidence="1">
    <location>
        <begin position="196"/>
        <end position="213"/>
    </location>
</feature>
<dbReference type="PANTHER" id="PTHR31644:SF2">
    <property type="entry name" value="TRANSCRIPTIONAL ACTIVATOR ARO80-RELATED"/>
    <property type="match status" value="1"/>
</dbReference>
<dbReference type="GO" id="GO:0009074">
    <property type="term" value="P:aromatic amino acid family catabolic process"/>
    <property type="evidence" value="ECO:0007669"/>
    <property type="project" value="TreeGrafter"/>
</dbReference>
<feature type="region of interest" description="Disordered" evidence="1">
    <location>
        <begin position="1"/>
        <end position="29"/>
    </location>
</feature>
<dbReference type="GO" id="GO:0008270">
    <property type="term" value="F:zinc ion binding"/>
    <property type="evidence" value="ECO:0007669"/>
    <property type="project" value="InterPro"/>
</dbReference>
<organism evidence="3 4">
    <name type="scientific">Maudiozyma exigua</name>
    <name type="common">Yeast</name>
    <name type="synonym">Kazachstania exigua</name>
    <dbReference type="NCBI Taxonomy" id="34358"/>
    <lineage>
        <taxon>Eukaryota</taxon>
        <taxon>Fungi</taxon>
        <taxon>Dikarya</taxon>
        <taxon>Ascomycota</taxon>
        <taxon>Saccharomycotina</taxon>
        <taxon>Saccharomycetes</taxon>
        <taxon>Saccharomycetales</taxon>
        <taxon>Saccharomycetaceae</taxon>
        <taxon>Maudiozyma</taxon>
    </lineage>
</organism>
<keyword evidence="4" id="KW-1185">Reference proteome</keyword>
<feature type="region of interest" description="Disordered" evidence="1">
    <location>
        <begin position="829"/>
        <end position="848"/>
    </location>
</feature>
<name>A0A9P6W6V5_MAUEX</name>
<dbReference type="OrthoDB" id="4454541at2759"/>
<dbReference type="GO" id="GO:0000981">
    <property type="term" value="F:DNA-binding transcription factor activity, RNA polymerase II-specific"/>
    <property type="evidence" value="ECO:0007669"/>
    <property type="project" value="InterPro"/>
</dbReference>
<dbReference type="Gene3D" id="4.10.240.10">
    <property type="entry name" value="Zn(2)-C6 fungal-type DNA-binding domain"/>
    <property type="match status" value="1"/>
</dbReference>
<dbReference type="CDD" id="cd00067">
    <property type="entry name" value="GAL4"/>
    <property type="match status" value="1"/>
</dbReference>
<reference evidence="3 4" key="1">
    <citation type="submission" date="2020-11" db="EMBL/GenBank/DDBJ databases">
        <title>Kefir isolates.</title>
        <authorList>
            <person name="Marcisauskas S."/>
            <person name="Kim Y."/>
            <person name="Blasche S."/>
        </authorList>
    </citation>
    <scope>NUCLEOTIDE SEQUENCE [LARGE SCALE GENOMIC DNA]</scope>
    <source>
        <strain evidence="3 4">OG2</strain>
    </source>
</reference>
<dbReference type="Proteomes" id="UP000750334">
    <property type="component" value="Unassembled WGS sequence"/>
</dbReference>
<protein>
    <recommendedName>
        <fullName evidence="2">Zn(2)-C6 fungal-type domain-containing protein</fullName>
    </recommendedName>
</protein>
<dbReference type="SMART" id="SM00066">
    <property type="entry name" value="GAL4"/>
    <property type="match status" value="1"/>
</dbReference>
<sequence>MENTQPNLEPDLLKTRIEGAPPGDPRLTKPMKLEVTRENGKLKRSSFACVGCHSLKQKCWPSDLDDIYRKPCQRCLRQKKICTFDLSKRTRKRQSRKNKDGMDPNNDTTNTSNLSSDKKSDIAYSSPLTYNTMANKSINPNSPISNDSINNSISSTNKRPASFLYQDNSGMQQNTPNINLNTANIERAIKNGNQLNVSEDSTSNTPVSNQQGIPPTILPGIQSLSGIWPSPISGTTAVQQNSPVTSNLLTTSNNSSPSRKNTVNDLRDPTVEHKRKKGTNNSSIHLNHSFKKQLQSLLLNQKGKAADLSNKFTKWSEQWNDVVQTTMFLPSINDPISVGIISTREADVRLRLYKQEISTLGKLSFIKIPPDITVDELRNEKPILFSVIMSTVSVIMEENETTRETIMKLDSFVINLLTSQIFKVNNKSIEIIEAHIVLCTWYNFLEWSNKTRYHLFNYICCCLTKDLGPMFVNRAFAMFSDVEPKNSDESKFKSPLELYTNGPRIILLVYITSLNISIFLKQTIHLKWNDLVQVAADRLQLQIDEQLSNQSGIYSNSHYDIEDDIVLISFARLNHLLEKIHVYLHEMTDLFDIDDSAIKESYTEKLLIKYRVELRELFESMPKHRKRLLTFYYSVEAYFHQFEIQHYLRKLSEMKHRGITSGESYSSIETSAVRSFIECYNCCISSLQEFSQLTPTLIASIPLFLMSRLIYTVGVLLLRLRYSVVAFPIFHHLLELTDNCVLMVNDVRELLNRSSQQYPYNYFLYKFQYVVILFVQTYANKVIDLFESTTGSNKQPISSGSSLLDESIQLNPQVLFNRSKDNWLNPRLNQTKGNNSQKIPSATPYNFVSGNRMNENGSLVGARSNSVNNAHLRSNFGNTNNNSETQIYSNFNTDGNPLNSNGIGILNNEHTTPLLNLTSNGNPGAGVENNGDNNMNNVNANDIKRSTSAMSFGRISKPNNVEMRTSSPSVSITSDNLNEYLTDVNSLAWGFNALNDEFWTDLFTNDM</sequence>
<feature type="compositionally biased region" description="Low complexity" evidence="1">
    <location>
        <begin position="103"/>
        <end position="115"/>
    </location>
</feature>
<gene>
    <name evidence="3" type="ORF">C6P45_000282</name>
</gene>
<proteinExistence type="predicted"/>
<dbReference type="PROSITE" id="PS00463">
    <property type="entry name" value="ZN2_CY6_FUNGAL_1"/>
    <property type="match status" value="1"/>
</dbReference>
<evidence type="ECO:0000256" key="1">
    <source>
        <dbReference type="SAM" id="MobiDB-lite"/>
    </source>
</evidence>
<comment type="caution">
    <text evidence="3">The sequence shown here is derived from an EMBL/GenBank/DDBJ whole genome shotgun (WGS) entry which is preliminary data.</text>
</comment>
<dbReference type="EMBL" id="PUHR01000106">
    <property type="protein sequence ID" value="KAG0666180.1"/>
    <property type="molecule type" value="Genomic_DNA"/>
</dbReference>
<dbReference type="InterPro" id="IPR001138">
    <property type="entry name" value="Zn2Cys6_DnaBD"/>
</dbReference>
<dbReference type="SUPFAM" id="SSF57701">
    <property type="entry name" value="Zn2/Cys6 DNA-binding domain"/>
    <property type="match status" value="1"/>
</dbReference>
<dbReference type="GO" id="GO:0005634">
    <property type="term" value="C:nucleus"/>
    <property type="evidence" value="ECO:0007669"/>
    <property type="project" value="TreeGrafter"/>
</dbReference>
<feature type="domain" description="Zn(2)-C6 fungal-type" evidence="2">
    <location>
        <begin position="48"/>
        <end position="82"/>
    </location>
</feature>
<feature type="compositionally biased region" description="Low complexity" evidence="1">
    <location>
        <begin position="135"/>
        <end position="158"/>
    </location>
</feature>
<feature type="region of interest" description="Disordered" evidence="1">
    <location>
        <begin position="196"/>
        <end position="218"/>
    </location>
</feature>
<dbReference type="GO" id="GO:0045944">
    <property type="term" value="P:positive regulation of transcription by RNA polymerase II"/>
    <property type="evidence" value="ECO:0007669"/>
    <property type="project" value="TreeGrafter"/>
</dbReference>
<evidence type="ECO:0000313" key="4">
    <source>
        <dbReference type="Proteomes" id="UP000750334"/>
    </source>
</evidence>
<accession>A0A9P6W6V5</accession>
<feature type="compositionally biased region" description="Low complexity" evidence="1">
    <location>
        <begin position="241"/>
        <end position="258"/>
    </location>
</feature>
<feature type="region of interest" description="Disordered" evidence="1">
    <location>
        <begin position="87"/>
        <end position="122"/>
    </location>
</feature>
<dbReference type="InterPro" id="IPR052780">
    <property type="entry name" value="AAA_Catabolism_Regulators"/>
</dbReference>
<evidence type="ECO:0000313" key="3">
    <source>
        <dbReference type="EMBL" id="KAG0666180.1"/>
    </source>
</evidence>
<dbReference type="InterPro" id="IPR036864">
    <property type="entry name" value="Zn2-C6_fun-type_DNA-bd_sf"/>
</dbReference>
<dbReference type="PANTHER" id="PTHR31644">
    <property type="entry name" value="TRANSCRIPTIONAL ACTIVATOR ARO80-RELATED"/>
    <property type="match status" value="1"/>
</dbReference>